<evidence type="ECO:0000256" key="1">
    <source>
        <dbReference type="SAM" id="Coils"/>
    </source>
</evidence>
<evidence type="ECO:0000313" key="3">
    <source>
        <dbReference type="EMBL" id="KAJ2927875.1"/>
    </source>
</evidence>
<evidence type="ECO:0000313" key="4">
    <source>
        <dbReference type="Proteomes" id="UP001140091"/>
    </source>
</evidence>
<feature type="domain" description="DUF4139" evidence="2">
    <location>
        <begin position="29"/>
        <end position="361"/>
    </location>
</feature>
<dbReference type="Proteomes" id="UP001140091">
    <property type="component" value="Unassembled WGS sequence"/>
</dbReference>
<dbReference type="EMBL" id="JANBPK010000953">
    <property type="protein sequence ID" value="KAJ2927875.1"/>
    <property type="molecule type" value="Genomic_DNA"/>
</dbReference>
<protein>
    <recommendedName>
        <fullName evidence="2">DUF4139 domain-containing protein</fullName>
    </recommendedName>
</protein>
<name>A0A9W8MDE5_9AGAR</name>
<dbReference type="AlphaFoldDB" id="A0A9W8MDE5"/>
<comment type="caution">
    <text evidence="3">The sequence shown here is derived from an EMBL/GenBank/DDBJ whole genome shotgun (WGS) entry which is preliminary data.</text>
</comment>
<proteinExistence type="predicted"/>
<dbReference type="PANTHER" id="PTHR31005:SF8">
    <property type="entry name" value="DUF4139 DOMAIN-CONTAINING PROTEIN"/>
    <property type="match status" value="1"/>
</dbReference>
<organism evidence="3 4">
    <name type="scientific">Candolleomyces eurysporus</name>
    <dbReference type="NCBI Taxonomy" id="2828524"/>
    <lineage>
        <taxon>Eukaryota</taxon>
        <taxon>Fungi</taxon>
        <taxon>Dikarya</taxon>
        <taxon>Basidiomycota</taxon>
        <taxon>Agaricomycotina</taxon>
        <taxon>Agaricomycetes</taxon>
        <taxon>Agaricomycetidae</taxon>
        <taxon>Agaricales</taxon>
        <taxon>Agaricineae</taxon>
        <taxon>Psathyrellaceae</taxon>
        <taxon>Candolleomyces</taxon>
    </lineage>
</organism>
<reference evidence="3" key="1">
    <citation type="submission" date="2022-06" db="EMBL/GenBank/DDBJ databases">
        <title>Genome Sequence of Candolleomyces eurysporus.</title>
        <authorList>
            <person name="Buettner E."/>
        </authorList>
    </citation>
    <scope>NUCLEOTIDE SEQUENCE</scope>
    <source>
        <strain evidence="3">VTCC 930004</strain>
    </source>
</reference>
<dbReference type="PANTHER" id="PTHR31005">
    <property type="entry name" value="DUF4139 DOMAIN-CONTAINING PROTEIN"/>
    <property type="match status" value="1"/>
</dbReference>
<dbReference type="InterPro" id="IPR011935">
    <property type="entry name" value="CHP02231"/>
</dbReference>
<sequence>MDQQSFRVEGRGVATIHDVTLATAERPPAPMTSDKLQALEADHGRTVKALARAEKALSSLQRYLTSLDFQHLDVTKLQSIVDNYDAAAEKLDDKVTELESKKEKLEKEIEEEKKALAGPKGNEKLGLKATISVFADAEGEVEIALIYAVANATWCAQYDIRHRGLQVSSKGNITATFSVPGLMTIPSDNVAHKVTIVKLSLDATMEWVSVPKSDAKAHLKAVIKNASEYTLLRGPASVYVDGSFISRSDIPPVSPEETFDCPLGLDPSIRVTYHPLAKKLSQSGFMSRTRHYVFSQRITIHNTKPLAIDNLTIVDQIPVSEESSITVKVLSPPLSLPDLSATGTASSNSTLKDTKENKLGVRVPLPIKVSHGVVAQRDGVDDVNSDDGVENLGKDGKLNWVCSLPSQGKLTLTLQWEVSAPLTSVDITGF</sequence>
<evidence type="ECO:0000259" key="2">
    <source>
        <dbReference type="Pfam" id="PF13598"/>
    </source>
</evidence>
<dbReference type="InterPro" id="IPR037291">
    <property type="entry name" value="DUF4139"/>
</dbReference>
<dbReference type="OrthoDB" id="10068793at2759"/>
<gene>
    <name evidence="3" type="ORF">H1R20_g9230</name>
</gene>
<dbReference type="Pfam" id="PF13598">
    <property type="entry name" value="DUF4139"/>
    <property type="match status" value="1"/>
</dbReference>
<feature type="coiled-coil region" evidence="1">
    <location>
        <begin position="81"/>
        <end position="115"/>
    </location>
</feature>
<dbReference type="NCBIfam" id="TIGR02231">
    <property type="entry name" value="mucoidy inhibitor MuiA family protein"/>
    <property type="match status" value="1"/>
</dbReference>
<keyword evidence="1" id="KW-0175">Coiled coil</keyword>
<feature type="non-terminal residue" evidence="3">
    <location>
        <position position="1"/>
    </location>
</feature>
<accession>A0A9W8MDE5</accession>
<keyword evidence="4" id="KW-1185">Reference proteome</keyword>